<reference evidence="1" key="1">
    <citation type="journal article" date="2023" name="Mol. Phylogenet. Evol.">
        <title>Genome-scale phylogeny and comparative genomics of the fungal order Sordariales.</title>
        <authorList>
            <person name="Hensen N."/>
            <person name="Bonometti L."/>
            <person name="Westerberg I."/>
            <person name="Brannstrom I.O."/>
            <person name="Guillou S."/>
            <person name="Cros-Aarteil S."/>
            <person name="Calhoun S."/>
            <person name="Haridas S."/>
            <person name="Kuo A."/>
            <person name="Mondo S."/>
            <person name="Pangilinan J."/>
            <person name="Riley R."/>
            <person name="LaButti K."/>
            <person name="Andreopoulos B."/>
            <person name="Lipzen A."/>
            <person name="Chen C."/>
            <person name="Yan M."/>
            <person name="Daum C."/>
            <person name="Ng V."/>
            <person name="Clum A."/>
            <person name="Steindorff A."/>
            <person name="Ohm R.A."/>
            <person name="Martin F."/>
            <person name="Silar P."/>
            <person name="Natvig D.O."/>
            <person name="Lalanne C."/>
            <person name="Gautier V."/>
            <person name="Ament-Velasquez S.L."/>
            <person name="Kruys A."/>
            <person name="Hutchinson M.I."/>
            <person name="Powell A.J."/>
            <person name="Barry K."/>
            <person name="Miller A.N."/>
            <person name="Grigoriev I.V."/>
            <person name="Debuchy R."/>
            <person name="Gladieux P."/>
            <person name="Hiltunen Thoren M."/>
            <person name="Johannesson H."/>
        </authorList>
    </citation>
    <scope>NUCLEOTIDE SEQUENCE</scope>
    <source>
        <strain evidence="1">CBS 359.72</strain>
    </source>
</reference>
<dbReference type="Proteomes" id="UP001303647">
    <property type="component" value="Unassembled WGS sequence"/>
</dbReference>
<reference evidence="1" key="2">
    <citation type="submission" date="2023-05" db="EMBL/GenBank/DDBJ databases">
        <authorList>
            <consortium name="Lawrence Berkeley National Laboratory"/>
            <person name="Steindorff A."/>
            <person name="Hensen N."/>
            <person name="Bonometti L."/>
            <person name="Westerberg I."/>
            <person name="Brannstrom I.O."/>
            <person name="Guillou S."/>
            <person name="Cros-Aarteil S."/>
            <person name="Calhoun S."/>
            <person name="Haridas S."/>
            <person name="Kuo A."/>
            <person name="Mondo S."/>
            <person name="Pangilinan J."/>
            <person name="Riley R."/>
            <person name="Labutti K."/>
            <person name="Andreopoulos B."/>
            <person name="Lipzen A."/>
            <person name="Chen C."/>
            <person name="Yanf M."/>
            <person name="Daum C."/>
            <person name="Ng V."/>
            <person name="Clum A."/>
            <person name="Ohm R."/>
            <person name="Martin F."/>
            <person name="Silar P."/>
            <person name="Natvig D."/>
            <person name="Lalanne C."/>
            <person name="Gautier V."/>
            <person name="Ament-Velasquez S.L."/>
            <person name="Kruys A."/>
            <person name="Hutchinson M.I."/>
            <person name="Powell A.J."/>
            <person name="Barry K."/>
            <person name="Miller A.N."/>
            <person name="Grigoriev I.V."/>
            <person name="Debuchy R."/>
            <person name="Gladieux P."/>
            <person name="Thoren M.H."/>
            <person name="Johannesson H."/>
        </authorList>
    </citation>
    <scope>NUCLEOTIDE SEQUENCE</scope>
    <source>
        <strain evidence="1">CBS 359.72</strain>
    </source>
</reference>
<comment type="caution">
    <text evidence="1">The sequence shown here is derived from an EMBL/GenBank/DDBJ whole genome shotgun (WGS) entry which is preliminary data.</text>
</comment>
<sequence>AMDYVFEPMPRQDRQRHYRIKRLLAERLSHWCSALPAELRLMVARHLVRLCAIVTTQALWATRESFDCSVDMSKDVWASYVHIDGIRYLAGLSNDRERAGSEPSKLVRAGNGFHSNTLYILEDH</sequence>
<accession>A0AAN7CQF6</accession>
<proteinExistence type="predicted"/>
<gene>
    <name evidence="1" type="ORF">C7999DRAFT_15431</name>
</gene>
<organism evidence="1 2">
    <name type="scientific">Corynascus novoguineensis</name>
    <dbReference type="NCBI Taxonomy" id="1126955"/>
    <lineage>
        <taxon>Eukaryota</taxon>
        <taxon>Fungi</taxon>
        <taxon>Dikarya</taxon>
        <taxon>Ascomycota</taxon>
        <taxon>Pezizomycotina</taxon>
        <taxon>Sordariomycetes</taxon>
        <taxon>Sordariomycetidae</taxon>
        <taxon>Sordariales</taxon>
        <taxon>Chaetomiaceae</taxon>
        <taxon>Corynascus</taxon>
    </lineage>
</organism>
<protein>
    <submittedName>
        <fullName evidence="1">Uncharacterized protein</fullName>
    </submittedName>
</protein>
<dbReference type="AlphaFoldDB" id="A0AAN7CQF6"/>
<evidence type="ECO:0000313" key="2">
    <source>
        <dbReference type="Proteomes" id="UP001303647"/>
    </source>
</evidence>
<keyword evidence="2" id="KW-1185">Reference proteome</keyword>
<name>A0AAN7CQF6_9PEZI</name>
<dbReference type="EMBL" id="MU857674">
    <property type="protein sequence ID" value="KAK4246434.1"/>
    <property type="molecule type" value="Genomic_DNA"/>
</dbReference>
<feature type="non-terminal residue" evidence="1">
    <location>
        <position position="1"/>
    </location>
</feature>
<evidence type="ECO:0000313" key="1">
    <source>
        <dbReference type="EMBL" id="KAK4246434.1"/>
    </source>
</evidence>